<dbReference type="AlphaFoldDB" id="A0A2A5JJ75"/>
<dbReference type="EMBL" id="NKHF01000208">
    <property type="protein sequence ID" value="PCK29512.1"/>
    <property type="molecule type" value="Genomic_DNA"/>
</dbReference>
<dbReference type="Proteomes" id="UP000228621">
    <property type="component" value="Unassembled WGS sequence"/>
</dbReference>
<evidence type="ECO:0000313" key="2">
    <source>
        <dbReference type="Proteomes" id="UP000228621"/>
    </source>
</evidence>
<gene>
    <name evidence="1" type="ORF">CEX98_22555</name>
</gene>
<protein>
    <submittedName>
        <fullName evidence="1">Uncharacterized protein</fullName>
    </submittedName>
</protein>
<dbReference type="RefSeq" id="WP_099644175.1">
    <property type="nucleotide sequence ID" value="NZ_NKHF01000208.1"/>
</dbReference>
<sequence length="86" mass="10196">MGRNWQWSYTQGRIKRLKAEVAARQNGEPFDANQIPLHSYDGTMQSKFKRGWQSVCETDIQCRLNGHNTYQQVRQRLAKQFGERHE</sequence>
<evidence type="ECO:0000313" key="1">
    <source>
        <dbReference type="EMBL" id="PCK29512.1"/>
    </source>
</evidence>
<dbReference type="OrthoDB" id="6586890at2"/>
<name>A0A2A5JJ75_PSEO7</name>
<organism evidence="1 2">
    <name type="scientific">Pseudoalteromonas piscicida</name>
    <dbReference type="NCBI Taxonomy" id="43662"/>
    <lineage>
        <taxon>Bacteria</taxon>
        <taxon>Pseudomonadati</taxon>
        <taxon>Pseudomonadota</taxon>
        <taxon>Gammaproteobacteria</taxon>
        <taxon>Alteromonadales</taxon>
        <taxon>Pseudoalteromonadaceae</taxon>
        <taxon>Pseudoalteromonas</taxon>
    </lineage>
</organism>
<reference evidence="2" key="1">
    <citation type="journal article" date="2019" name="Genome Announc.">
        <title>Draft Genome Sequence of Pseudoalteromonas piscicida Strain 36Y ROTHPW, an Hypersaline Seawater Isolate from the South Coast of Sonora, Mexico.</title>
        <authorList>
            <person name="Sanchez-Diaz R."/>
            <person name="Molina-Garza Z.J."/>
            <person name="Cruz-Suarez L.E."/>
            <person name="Selvin J."/>
            <person name="Kiran G.S."/>
            <person name="Ibarra-Gamez J.C."/>
            <person name="Gomez-Gil B."/>
            <person name="Galaviz-Silva L."/>
        </authorList>
    </citation>
    <scope>NUCLEOTIDE SEQUENCE [LARGE SCALE GENOMIC DNA]</scope>
    <source>
        <strain evidence="2">36Y_RITHPW</strain>
    </source>
</reference>
<proteinExistence type="predicted"/>
<keyword evidence="2" id="KW-1185">Reference proteome</keyword>
<accession>A0A2A5JJ75</accession>
<comment type="caution">
    <text evidence="1">The sequence shown here is derived from an EMBL/GenBank/DDBJ whole genome shotgun (WGS) entry which is preliminary data.</text>
</comment>